<dbReference type="PANTHER" id="PTHR34706:SF1">
    <property type="entry name" value="VWFA DOMAIN-CONTAINING PROTEIN"/>
    <property type="match status" value="1"/>
</dbReference>
<accession>A0AAN8RSY3</accession>
<dbReference type="EMBL" id="JAVHJM010000004">
    <property type="protein sequence ID" value="KAK6515233.1"/>
    <property type="molecule type" value="Genomic_DNA"/>
</dbReference>
<protein>
    <recommendedName>
        <fullName evidence="3">VWFA domain-containing protein</fullName>
    </recommendedName>
</protein>
<evidence type="ECO:0000313" key="1">
    <source>
        <dbReference type="EMBL" id="KAK6515233.1"/>
    </source>
</evidence>
<dbReference type="InterPro" id="IPR036465">
    <property type="entry name" value="vWFA_dom_sf"/>
</dbReference>
<organism evidence="1 2">
    <name type="scientific">Arthrobotrys conoides</name>
    <dbReference type="NCBI Taxonomy" id="74498"/>
    <lineage>
        <taxon>Eukaryota</taxon>
        <taxon>Fungi</taxon>
        <taxon>Dikarya</taxon>
        <taxon>Ascomycota</taxon>
        <taxon>Pezizomycotina</taxon>
        <taxon>Orbiliomycetes</taxon>
        <taxon>Orbiliales</taxon>
        <taxon>Orbiliaceae</taxon>
        <taxon>Arthrobotrys</taxon>
    </lineage>
</organism>
<evidence type="ECO:0008006" key="3">
    <source>
        <dbReference type="Google" id="ProtNLM"/>
    </source>
</evidence>
<proteinExistence type="predicted"/>
<name>A0AAN8RSY3_9PEZI</name>
<dbReference type="Proteomes" id="UP001307849">
    <property type="component" value="Unassembled WGS sequence"/>
</dbReference>
<dbReference type="SUPFAM" id="SSF53300">
    <property type="entry name" value="vWA-like"/>
    <property type="match status" value="1"/>
</dbReference>
<evidence type="ECO:0000313" key="2">
    <source>
        <dbReference type="Proteomes" id="UP001307849"/>
    </source>
</evidence>
<dbReference type="AlphaFoldDB" id="A0AAN8RSY3"/>
<dbReference type="PANTHER" id="PTHR34706">
    <property type="entry name" value="SLR1338 PROTEIN"/>
    <property type="match status" value="1"/>
</dbReference>
<sequence>MTSRVHLPFELDFSFRLKRARRRSQEYIIPQYPFGKDSLAETNPWSPSTPVISPSSATQTTAQFSFAGLGNTQNFVPPVELPGNTPNIPRPQYQSGVPATGSPGAQNLRPSSWAGAHPELPRIITSPPTMLGNMDPGPNKYFHSPISPPASPVRYVELGLLKLYRTVFIVDDSASMISSNHLKSAYDLLETLVPLVTQVSEKAVDIQFLSDDRQSHTRKIKPGDKLPANEDFYDGVTARKSAAMSAGLKRIIKPYLSGIRKRKVLEKEGLNIIVITDGMRPDKKDVLNYIVSVARKLTEKGAPQHLLGIQFVQVGDDQGAKKFFMTVDDGLEKQYHIRDIVDTVVHTWPGVSLTRDCIEKILLGGISDSKDQMKMI</sequence>
<gene>
    <name evidence="1" type="ORF">TWF506_007576</name>
</gene>
<comment type="caution">
    <text evidence="1">The sequence shown here is derived from an EMBL/GenBank/DDBJ whole genome shotgun (WGS) entry which is preliminary data.</text>
</comment>
<keyword evidence="2" id="KW-1185">Reference proteome</keyword>
<reference evidence="1 2" key="1">
    <citation type="submission" date="2019-10" db="EMBL/GenBank/DDBJ databases">
        <authorList>
            <person name="Palmer J.M."/>
        </authorList>
    </citation>
    <scope>NUCLEOTIDE SEQUENCE [LARGE SCALE GENOMIC DNA]</scope>
    <source>
        <strain evidence="1 2">TWF506</strain>
    </source>
</reference>